<organism evidence="1 2">
    <name type="scientific">Pseudomonas fluorescens</name>
    <dbReference type="NCBI Taxonomy" id="294"/>
    <lineage>
        <taxon>Bacteria</taxon>
        <taxon>Pseudomonadati</taxon>
        <taxon>Pseudomonadota</taxon>
        <taxon>Gammaproteobacteria</taxon>
        <taxon>Pseudomonadales</taxon>
        <taxon>Pseudomonadaceae</taxon>
        <taxon>Pseudomonas</taxon>
    </lineage>
</organism>
<dbReference type="AlphaFoldDB" id="A0A327MZ18"/>
<accession>A0A327MZ18</accession>
<protein>
    <submittedName>
        <fullName evidence="1">Uncharacterized protein</fullName>
    </submittedName>
</protein>
<name>A0A327MZ18_PSEFL</name>
<sequence>MSASPIYSPAQLDYGLDTSFGRITKSVECRIGLEQVENDAFCFAIRVPAPLPEDLEQARTLELRVEGRRLQGTVRHSKRLEDDSLRLEVEPN</sequence>
<dbReference type="Proteomes" id="UP000249493">
    <property type="component" value="Unassembled WGS sequence"/>
</dbReference>
<gene>
    <name evidence="1" type="ORF">DOZ80_20225</name>
</gene>
<evidence type="ECO:0000313" key="1">
    <source>
        <dbReference type="EMBL" id="RAI67164.1"/>
    </source>
</evidence>
<comment type="caution">
    <text evidence="1">The sequence shown here is derived from an EMBL/GenBank/DDBJ whole genome shotgun (WGS) entry which is preliminary data.</text>
</comment>
<proteinExistence type="predicted"/>
<dbReference type="RefSeq" id="WP_111285840.1">
    <property type="nucleotide sequence ID" value="NZ_QLIN01000009.1"/>
</dbReference>
<reference evidence="1 2" key="1">
    <citation type="submission" date="2018-06" db="EMBL/GenBank/DDBJ databases">
        <authorList>
            <person name="Zhirakovskaya E."/>
        </authorList>
    </citation>
    <scope>NUCLEOTIDE SEQUENCE [LARGE SCALE GENOMIC DNA]</scope>
    <source>
        <strain evidence="1 2">LY3</strain>
    </source>
</reference>
<evidence type="ECO:0000313" key="2">
    <source>
        <dbReference type="Proteomes" id="UP000249493"/>
    </source>
</evidence>
<dbReference type="EMBL" id="QLIN01000009">
    <property type="protein sequence ID" value="RAI67164.1"/>
    <property type="molecule type" value="Genomic_DNA"/>
</dbReference>